<feature type="binding site" evidence="4">
    <location>
        <begin position="7"/>
        <end position="12"/>
    </location>
    <ligand>
        <name>NAD(+)</name>
        <dbReference type="ChEBI" id="CHEBI:57540"/>
    </ligand>
</feature>
<dbReference type="InterPro" id="IPR015955">
    <property type="entry name" value="Lactate_DH/Glyco_Ohase_4_C"/>
</dbReference>
<feature type="active site" description="Proton acceptor" evidence="3">
    <location>
        <position position="174"/>
    </location>
</feature>
<dbReference type="PRINTS" id="PR00086">
    <property type="entry name" value="LLDHDRGNASE"/>
</dbReference>
<reference evidence="9 10" key="1">
    <citation type="journal article" date="2020" name="Antonie Van Leeuwenhoek">
        <title>Rhodopirellula heiligendammensis sp. nov., Rhodopirellula pilleata sp. nov., and Rhodopirellula solitaria sp. nov. isolated from natural or artificial marine surfaces in Northern Germany and California, USA, and emended description of the genus Rhodopirellula.</title>
        <authorList>
            <person name="Kallscheuer N."/>
            <person name="Wiegand S."/>
            <person name="Jogler M."/>
            <person name="Boedeker C."/>
            <person name="Peeters S.H."/>
            <person name="Rast P."/>
            <person name="Heuer A."/>
            <person name="Jetten M.S.M."/>
            <person name="Rohde M."/>
            <person name="Jogler C."/>
        </authorList>
    </citation>
    <scope>NUCLEOTIDE SEQUENCE [LARGE SCALE GENOMIC DNA]</scope>
    <source>
        <strain evidence="9 10">Poly21</strain>
    </source>
</reference>
<feature type="domain" description="Lactate/malate dehydrogenase C-terminal" evidence="8">
    <location>
        <begin position="144"/>
        <end position="301"/>
    </location>
</feature>
<dbReference type="InterPro" id="IPR001236">
    <property type="entry name" value="Lactate/malate_DH_N"/>
</dbReference>
<accession>A0A5C6BXS0</accession>
<dbReference type="CDD" id="cd00300">
    <property type="entry name" value="LDH_like"/>
    <property type="match status" value="1"/>
</dbReference>
<proteinExistence type="inferred from homology"/>
<dbReference type="Pfam" id="PF02866">
    <property type="entry name" value="Ldh_1_C"/>
    <property type="match status" value="1"/>
</dbReference>
<dbReference type="EC" id="1.1.1.27" evidence="9"/>
<keyword evidence="6" id="KW-0732">Signal</keyword>
<sequence>MKLTIVGMGRVGSAIAFAATMEPIVSELWLLNRSIEKAEGDAMDLTHASALRNSNMTIQAGTIEDAAGSDVIVFTASVSPTRADWKRSDLAAGNKPLLEHWLPALAESSPNAVLIMVSNPVDVMTYAAIQITGFPPERVIGTGTLLDSIRYRASLSHELEIHSDDIRAYILGEHGDDQFAAHSVAMTGGEKFFPSETSRRLFRETVNVGYEVYNRKGYTNYGIALATMSIVDSIVYDLRHTMPVSVLVDGFLGVDDVCLSLPTVIGRSGVTRILHPPLSEEEAAAFRHCAAKVRETIETMASE</sequence>
<dbReference type="SUPFAM" id="SSF56327">
    <property type="entry name" value="LDH C-terminal domain-like"/>
    <property type="match status" value="1"/>
</dbReference>
<gene>
    <name evidence="9" type="primary">ldh_1</name>
    <name evidence="9" type="ORF">Poly21_28110</name>
</gene>
<dbReference type="EMBL" id="SJPU01000002">
    <property type="protein sequence ID" value="TWU15614.1"/>
    <property type="molecule type" value="Genomic_DNA"/>
</dbReference>
<dbReference type="PIRSF" id="PIRSF000102">
    <property type="entry name" value="Lac_mal_DH"/>
    <property type="match status" value="1"/>
</dbReference>
<feature type="binding site" evidence="4">
    <location>
        <begin position="117"/>
        <end position="119"/>
    </location>
    <ligand>
        <name>NAD(+)</name>
        <dbReference type="ChEBI" id="CHEBI:57540"/>
    </ligand>
</feature>
<evidence type="ECO:0000256" key="2">
    <source>
        <dbReference type="ARBA" id="ARBA00023027"/>
    </source>
</evidence>
<dbReference type="OrthoDB" id="9802969at2"/>
<dbReference type="RefSeq" id="WP_146407452.1">
    <property type="nucleotide sequence ID" value="NZ_SJPU01000002.1"/>
</dbReference>
<dbReference type="AlphaFoldDB" id="A0A5C6BXS0"/>
<evidence type="ECO:0000259" key="7">
    <source>
        <dbReference type="Pfam" id="PF00056"/>
    </source>
</evidence>
<evidence type="ECO:0000256" key="4">
    <source>
        <dbReference type="PIRSR" id="PIRSR000102-3"/>
    </source>
</evidence>
<organism evidence="9 10">
    <name type="scientific">Allorhodopirellula heiligendammensis</name>
    <dbReference type="NCBI Taxonomy" id="2714739"/>
    <lineage>
        <taxon>Bacteria</taxon>
        <taxon>Pseudomonadati</taxon>
        <taxon>Planctomycetota</taxon>
        <taxon>Planctomycetia</taxon>
        <taxon>Pirellulales</taxon>
        <taxon>Pirellulaceae</taxon>
        <taxon>Allorhodopirellula</taxon>
    </lineage>
</organism>
<feature type="signal peptide" evidence="6">
    <location>
        <begin position="1"/>
        <end position="18"/>
    </location>
</feature>
<feature type="binding site" evidence="4">
    <location>
        <position position="94"/>
    </location>
    <ligand>
        <name>NAD(+)</name>
        <dbReference type="ChEBI" id="CHEBI:57540"/>
    </ligand>
</feature>
<feature type="chain" id="PRO_5022801123" evidence="6">
    <location>
        <begin position="19"/>
        <end position="303"/>
    </location>
</feature>
<comment type="caution">
    <text evidence="9">The sequence shown here is derived from an EMBL/GenBank/DDBJ whole genome shotgun (WGS) entry which is preliminary data.</text>
</comment>
<dbReference type="PANTHER" id="PTHR43128:SF16">
    <property type="entry name" value="L-LACTATE DEHYDROGENASE"/>
    <property type="match status" value="1"/>
</dbReference>
<evidence type="ECO:0000256" key="6">
    <source>
        <dbReference type="SAM" id="SignalP"/>
    </source>
</evidence>
<dbReference type="Gene3D" id="3.90.110.10">
    <property type="entry name" value="Lactate dehydrogenase/glycoside hydrolase, family 4, C-terminal"/>
    <property type="match status" value="1"/>
</dbReference>
<evidence type="ECO:0000313" key="9">
    <source>
        <dbReference type="EMBL" id="TWU15614.1"/>
    </source>
</evidence>
<dbReference type="Gene3D" id="3.40.50.720">
    <property type="entry name" value="NAD(P)-binding Rossmann-like Domain"/>
    <property type="match status" value="1"/>
</dbReference>
<evidence type="ECO:0000256" key="5">
    <source>
        <dbReference type="RuleBase" id="RU003369"/>
    </source>
</evidence>
<evidence type="ECO:0000256" key="1">
    <source>
        <dbReference type="ARBA" id="ARBA00023002"/>
    </source>
</evidence>
<dbReference type="InterPro" id="IPR001557">
    <property type="entry name" value="L-lactate/malate_DH"/>
</dbReference>
<dbReference type="InterPro" id="IPR022383">
    <property type="entry name" value="Lactate/malate_DH_C"/>
</dbReference>
<comment type="similarity">
    <text evidence="5">Belongs to the LDH/MDH superfamily.</text>
</comment>
<dbReference type="GO" id="GO:0006089">
    <property type="term" value="P:lactate metabolic process"/>
    <property type="evidence" value="ECO:0007669"/>
    <property type="project" value="TreeGrafter"/>
</dbReference>
<keyword evidence="2 4" id="KW-0520">NAD</keyword>
<evidence type="ECO:0000256" key="3">
    <source>
        <dbReference type="PIRSR" id="PIRSR000102-1"/>
    </source>
</evidence>
<dbReference type="Pfam" id="PF00056">
    <property type="entry name" value="Ldh_1_N"/>
    <property type="match status" value="1"/>
</dbReference>
<protein>
    <submittedName>
        <fullName evidence="9">L-lactate dehydrogenase</fullName>
        <ecNumber evidence="9">1.1.1.27</ecNumber>
    </submittedName>
</protein>
<keyword evidence="1 5" id="KW-0560">Oxidoreductase</keyword>
<dbReference type="PANTHER" id="PTHR43128">
    <property type="entry name" value="L-2-HYDROXYCARBOXYLATE DEHYDROGENASE (NAD(P)(+))"/>
    <property type="match status" value="1"/>
</dbReference>
<dbReference type="GO" id="GO:0004459">
    <property type="term" value="F:L-lactate dehydrogenase (NAD+) activity"/>
    <property type="evidence" value="ECO:0007669"/>
    <property type="project" value="UniProtKB-EC"/>
</dbReference>
<dbReference type="InterPro" id="IPR036291">
    <property type="entry name" value="NAD(P)-bd_dom_sf"/>
</dbReference>
<name>A0A5C6BXS0_9BACT</name>
<evidence type="ECO:0000259" key="8">
    <source>
        <dbReference type="Pfam" id="PF02866"/>
    </source>
</evidence>
<dbReference type="Proteomes" id="UP000319908">
    <property type="component" value="Unassembled WGS sequence"/>
</dbReference>
<keyword evidence="10" id="KW-1185">Reference proteome</keyword>
<feature type="domain" description="Lactate/malate dehydrogenase N-terminal" evidence="7">
    <location>
        <begin position="1"/>
        <end position="141"/>
    </location>
</feature>
<dbReference type="SUPFAM" id="SSF51735">
    <property type="entry name" value="NAD(P)-binding Rossmann-fold domains"/>
    <property type="match status" value="1"/>
</dbReference>
<evidence type="ECO:0000313" key="10">
    <source>
        <dbReference type="Proteomes" id="UP000319908"/>
    </source>
</evidence>